<sequence length="222" mass="25237">MRFTFRNVFFMLCFTLLFAGYFILEDSHKRQALQVSASASDDEQFPEKNCSQLASRYHFEPADARACKEYHNSEIAAWERLAEISITPEDNNDLGVLCRDFHDAVRIGSWVQSTPAQLLPRGNTTRDEAVEAVRSRTIWYGEAITRKLWLTHQDVSVDCLGTQFPGNPIFGDEERLGLSGVAELDQALQAWRLYRQKGLEDLDRPPGFANVAQLAAIEHAKR</sequence>
<evidence type="ECO:0000313" key="2">
    <source>
        <dbReference type="Proteomes" id="UP000178377"/>
    </source>
</evidence>
<dbReference type="AlphaFoldDB" id="A0A1F5PMV4"/>
<proteinExistence type="predicted"/>
<comment type="caution">
    <text evidence="1">The sequence shown here is derived from an EMBL/GenBank/DDBJ whole genome shotgun (WGS) entry which is preliminary data.</text>
</comment>
<organism evidence="1 2">
    <name type="scientific">Candidatus Doudnabacteria bacterium RIFCSPHIGHO2_01_FULL_50_11</name>
    <dbReference type="NCBI Taxonomy" id="1817828"/>
    <lineage>
        <taxon>Bacteria</taxon>
        <taxon>Candidatus Doudnaibacteriota</taxon>
    </lineage>
</organism>
<dbReference type="Proteomes" id="UP000178377">
    <property type="component" value="Unassembled WGS sequence"/>
</dbReference>
<accession>A0A1F5PMV4</accession>
<reference evidence="1 2" key="1">
    <citation type="journal article" date="2016" name="Nat. Commun.">
        <title>Thousands of microbial genomes shed light on interconnected biogeochemical processes in an aquifer system.</title>
        <authorList>
            <person name="Anantharaman K."/>
            <person name="Brown C.T."/>
            <person name="Hug L.A."/>
            <person name="Sharon I."/>
            <person name="Castelle C.J."/>
            <person name="Probst A.J."/>
            <person name="Thomas B.C."/>
            <person name="Singh A."/>
            <person name="Wilkins M.J."/>
            <person name="Karaoz U."/>
            <person name="Brodie E.L."/>
            <person name="Williams K.H."/>
            <person name="Hubbard S.S."/>
            <person name="Banfield J.F."/>
        </authorList>
    </citation>
    <scope>NUCLEOTIDE SEQUENCE [LARGE SCALE GENOMIC DNA]</scope>
</reference>
<gene>
    <name evidence="1" type="ORF">A2722_01560</name>
</gene>
<name>A0A1F5PMV4_9BACT</name>
<evidence type="ECO:0000313" key="1">
    <source>
        <dbReference type="EMBL" id="OGE91263.1"/>
    </source>
</evidence>
<dbReference type="EMBL" id="MFEO01000002">
    <property type="protein sequence ID" value="OGE91263.1"/>
    <property type="molecule type" value="Genomic_DNA"/>
</dbReference>
<protein>
    <submittedName>
        <fullName evidence="1">Uncharacterized protein</fullName>
    </submittedName>
</protein>